<dbReference type="SUPFAM" id="SSF52096">
    <property type="entry name" value="ClpP/crotonase"/>
    <property type="match status" value="1"/>
</dbReference>
<accession>A0A6D1AHE4</accession>
<dbReference type="Gene3D" id="3.90.226.10">
    <property type="entry name" value="2-enoyl-CoA Hydratase, Chain A, domain 1"/>
    <property type="match status" value="1"/>
</dbReference>
<sequence>PDNKSAVITLDSFNTVSEEELTGDPEKHYMADSFELIKYALDVIERRELATHSEISNIILDISQNGGGNIAALYRLIGLIKGKQDRKAYSYA</sequence>
<evidence type="ECO:0000313" key="1">
    <source>
        <dbReference type="EMBL" id="NEU02911.1"/>
    </source>
</evidence>
<proteinExistence type="predicted"/>
<gene>
    <name evidence="1" type="ORF">G3563_28450</name>
</gene>
<organism evidence="1">
    <name type="scientific">Escherichia coli</name>
    <dbReference type="NCBI Taxonomy" id="562"/>
    <lineage>
        <taxon>Bacteria</taxon>
        <taxon>Pseudomonadati</taxon>
        <taxon>Pseudomonadota</taxon>
        <taxon>Gammaproteobacteria</taxon>
        <taxon>Enterobacterales</taxon>
        <taxon>Enterobacteriaceae</taxon>
        <taxon>Escherichia</taxon>
    </lineage>
</organism>
<reference evidence="1" key="1">
    <citation type="submission" date="2020-02" db="EMBL/GenBank/DDBJ databases">
        <title>Investigating the Use of Bacteriophages as New Decolonization Strategy for Intestinal Carriage of CTX-M-15-producing ST131 Escherichia coli: an In Vitro Continuous Culture System Model.</title>
        <authorList>
            <person name="Bernasconi O.J."/>
            <person name="Campos-Madueno E.I."/>
            <person name="Dona V."/>
            <person name="Perreten V."/>
            <person name="Carattoli A."/>
            <person name="Endimiani A."/>
        </authorList>
    </citation>
    <scope>NUCLEOTIDE SEQUENCE</scope>
    <source>
        <strain evidence="1">4901.28</strain>
    </source>
</reference>
<dbReference type="AlphaFoldDB" id="A0A6D1AHE4"/>
<name>A0A6D1AHE4_ECOLX</name>
<feature type="non-terminal residue" evidence="1">
    <location>
        <position position="1"/>
    </location>
</feature>
<dbReference type="InterPro" id="IPR029045">
    <property type="entry name" value="ClpP/crotonase-like_dom_sf"/>
</dbReference>
<comment type="caution">
    <text evidence="1">The sequence shown here is derived from an EMBL/GenBank/DDBJ whole genome shotgun (WGS) entry which is preliminary data.</text>
</comment>
<dbReference type="EMBL" id="JAAHTE010000556">
    <property type="protein sequence ID" value="NEU02911.1"/>
    <property type="molecule type" value="Genomic_DNA"/>
</dbReference>
<feature type="non-terminal residue" evidence="1">
    <location>
        <position position="92"/>
    </location>
</feature>
<protein>
    <submittedName>
        <fullName evidence="1">Peptidase S41</fullName>
    </submittedName>
</protein>